<keyword evidence="7" id="KW-1185">Reference proteome</keyword>
<evidence type="ECO:0000256" key="3">
    <source>
        <dbReference type="ARBA" id="ARBA00022801"/>
    </source>
</evidence>
<dbReference type="GO" id="GO:0006508">
    <property type="term" value="P:proteolysis"/>
    <property type="evidence" value="ECO:0007669"/>
    <property type="project" value="UniProtKB-KW"/>
</dbReference>
<comment type="caution">
    <text evidence="6">The sequence shown here is derived from an EMBL/GenBank/DDBJ whole genome shotgun (WGS) entry which is preliminary data.</text>
</comment>
<proteinExistence type="inferred from homology"/>
<evidence type="ECO:0000313" key="6">
    <source>
        <dbReference type="EMBL" id="KAE8677367.1"/>
    </source>
</evidence>
<dbReference type="Proteomes" id="UP000436088">
    <property type="component" value="Unassembled WGS sequence"/>
</dbReference>
<evidence type="ECO:0000259" key="5">
    <source>
        <dbReference type="PROSITE" id="PS51767"/>
    </source>
</evidence>
<dbReference type="InterPro" id="IPR032861">
    <property type="entry name" value="TAXi_N"/>
</dbReference>
<dbReference type="AlphaFoldDB" id="A0A6A2YJE1"/>
<protein>
    <recommendedName>
        <fullName evidence="5">Peptidase A1 domain-containing protein</fullName>
    </recommendedName>
</protein>
<keyword evidence="4" id="KW-0732">Signal</keyword>
<keyword evidence="3" id="KW-0378">Hydrolase</keyword>
<evidence type="ECO:0000256" key="2">
    <source>
        <dbReference type="ARBA" id="ARBA00022670"/>
    </source>
</evidence>
<feature type="chain" id="PRO_5025507559" description="Peptidase A1 domain-containing protein" evidence="4">
    <location>
        <begin position="25"/>
        <end position="283"/>
    </location>
</feature>
<dbReference type="PANTHER" id="PTHR47967:SF138">
    <property type="entry name" value="ASPARTIC PROTEINASE CDR1-LIKE"/>
    <property type="match status" value="1"/>
</dbReference>
<feature type="signal peptide" evidence="4">
    <location>
        <begin position="1"/>
        <end position="24"/>
    </location>
</feature>
<dbReference type="InterPro" id="IPR051708">
    <property type="entry name" value="Plant_Aspart_Prot_A1"/>
</dbReference>
<gene>
    <name evidence="6" type="ORF">F3Y22_tig00111539pilonHSYRG00037</name>
</gene>
<feature type="domain" description="Peptidase A1" evidence="5">
    <location>
        <begin position="50"/>
        <end position="283"/>
    </location>
</feature>
<evidence type="ECO:0000256" key="1">
    <source>
        <dbReference type="ARBA" id="ARBA00007447"/>
    </source>
</evidence>
<dbReference type="SUPFAM" id="SSF50630">
    <property type="entry name" value="Acid proteases"/>
    <property type="match status" value="1"/>
</dbReference>
<dbReference type="GO" id="GO:0008233">
    <property type="term" value="F:peptidase activity"/>
    <property type="evidence" value="ECO:0007669"/>
    <property type="project" value="UniProtKB-KW"/>
</dbReference>
<dbReference type="InterPro" id="IPR021109">
    <property type="entry name" value="Peptidase_aspartic_dom_sf"/>
</dbReference>
<dbReference type="GO" id="GO:0005576">
    <property type="term" value="C:extracellular region"/>
    <property type="evidence" value="ECO:0007669"/>
    <property type="project" value="TreeGrafter"/>
</dbReference>
<sequence length="283" mass="30547">MMHNPLFLVLAVIFSSLVIPSVTGAKASSSFSVDLIHPPSDLLIPSGGIYLMKLSFGTPPVEYFAIADTGSDLIWIQCLPCGQCYPQGSPPFDPRASSTYKEIPCGSDTCQALPGNSAPTQMTVNTPFATSIFGCGHNNQGKFRSPTAGLVGLGGGPLSLVSQISTRIDNRFSYRLVPRTSSSSSKLLFGQEAHRRQDRTARFEPPEYHNRFGNTLAPRINFYNSLETIVKDTIGADPVQDPSGNIDCVMGQKLISTFQKWCSISVVLTFACNPSTHSGSMRT</sequence>
<dbReference type="EMBL" id="VEPZ02001362">
    <property type="protein sequence ID" value="KAE8677367.1"/>
    <property type="molecule type" value="Genomic_DNA"/>
</dbReference>
<evidence type="ECO:0000313" key="7">
    <source>
        <dbReference type="Proteomes" id="UP000436088"/>
    </source>
</evidence>
<accession>A0A6A2YJE1</accession>
<dbReference type="Gene3D" id="2.40.70.10">
    <property type="entry name" value="Acid Proteases"/>
    <property type="match status" value="2"/>
</dbReference>
<dbReference type="InterPro" id="IPR033121">
    <property type="entry name" value="PEPTIDASE_A1"/>
</dbReference>
<comment type="similarity">
    <text evidence="1">Belongs to the peptidase A1 family.</text>
</comment>
<dbReference type="PROSITE" id="PS51767">
    <property type="entry name" value="PEPTIDASE_A1"/>
    <property type="match status" value="1"/>
</dbReference>
<dbReference type="PANTHER" id="PTHR47967">
    <property type="entry name" value="OS07G0603500 PROTEIN-RELATED"/>
    <property type="match status" value="1"/>
</dbReference>
<evidence type="ECO:0000256" key="4">
    <source>
        <dbReference type="SAM" id="SignalP"/>
    </source>
</evidence>
<reference evidence="6" key="1">
    <citation type="submission" date="2019-09" db="EMBL/GenBank/DDBJ databases">
        <title>Draft genome information of white flower Hibiscus syriacus.</title>
        <authorList>
            <person name="Kim Y.-M."/>
        </authorList>
    </citation>
    <scope>NUCLEOTIDE SEQUENCE [LARGE SCALE GENOMIC DNA]</scope>
    <source>
        <strain evidence="6">YM2019G1</strain>
    </source>
</reference>
<keyword evidence="2" id="KW-0645">Protease</keyword>
<name>A0A6A2YJE1_HIBSY</name>
<dbReference type="Pfam" id="PF14543">
    <property type="entry name" value="TAXi_N"/>
    <property type="match status" value="2"/>
</dbReference>
<organism evidence="6 7">
    <name type="scientific">Hibiscus syriacus</name>
    <name type="common">Rose of Sharon</name>
    <dbReference type="NCBI Taxonomy" id="106335"/>
    <lineage>
        <taxon>Eukaryota</taxon>
        <taxon>Viridiplantae</taxon>
        <taxon>Streptophyta</taxon>
        <taxon>Embryophyta</taxon>
        <taxon>Tracheophyta</taxon>
        <taxon>Spermatophyta</taxon>
        <taxon>Magnoliopsida</taxon>
        <taxon>eudicotyledons</taxon>
        <taxon>Gunneridae</taxon>
        <taxon>Pentapetalae</taxon>
        <taxon>rosids</taxon>
        <taxon>malvids</taxon>
        <taxon>Malvales</taxon>
        <taxon>Malvaceae</taxon>
        <taxon>Malvoideae</taxon>
        <taxon>Hibiscus</taxon>
    </lineage>
</organism>